<evidence type="ECO:0000259" key="2">
    <source>
        <dbReference type="PROSITE" id="PS50174"/>
    </source>
</evidence>
<dbReference type="PANTHER" id="PTHR21032">
    <property type="entry name" value="G PATCH DOMAIN-CONTAINING PROTEIN 11"/>
    <property type="match status" value="1"/>
</dbReference>
<sequence length="303" mass="34725">MAKIASPPLGPVEPAPEDLDDYMSMTIAEPPKSAEKETYTQRRIRKQRQADARSRPKSKAELAAAAHAARDDALSTALPSTSKGFQMMAKLGFKPGAALGASSNPNARTEPLNIAVKEDRGGVGMQSEKKRKFREEVEGVEKKQKAEEGGYRERVGREREEKRIEGLFWGAMRLLEGLELPEGGDEVPANKVNLLWRGLVRERQEKERERRARYDLARSLSRSAAYEDPEEDEYDRQALGKEVEEVEDEDEELDEFLGLEGEERLRTLVEYLRQEHRYCFWCKFRYEDEKMEGCPGWKEDDHD</sequence>
<dbReference type="GO" id="GO:0003676">
    <property type="term" value="F:nucleic acid binding"/>
    <property type="evidence" value="ECO:0007669"/>
    <property type="project" value="InterPro"/>
</dbReference>
<dbReference type="Proteomes" id="UP000664203">
    <property type="component" value="Unassembled WGS sequence"/>
</dbReference>
<accession>A0A8H3JA17</accession>
<feature type="compositionally biased region" description="Acidic residues" evidence="1">
    <location>
        <begin position="244"/>
        <end position="253"/>
    </location>
</feature>
<dbReference type="InterPro" id="IPR039249">
    <property type="entry name" value="GPATCH11"/>
</dbReference>
<dbReference type="PANTHER" id="PTHR21032:SF0">
    <property type="entry name" value="G PATCH DOMAIN-CONTAINING PROTEIN 11"/>
    <property type="match status" value="1"/>
</dbReference>
<feature type="region of interest" description="Disordered" evidence="1">
    <location>
        <begin position="222"/>
        <end position="253"/>
    </location>
</feature>
<dbReference type="InterPro" id="IPR000467">
    <property type="entry name" value="G_patch_dom"/>
</dbReference>
<dbReference type="GO" id="GO:0000776">
    <property type="term" value="C:kinetochore"/>
    <property type="evidence" value="ECO:0007669"/>
    <property type="project" value="TreeGrafter"/>
</dbReference>
<evidence type="ECO:0000256" key="1">
    <source>
        <dbReference type="SAM" id="MobiDB-lite"/>
    </source>
</evidence>
<dbReference type="Pfam" id="PF01585">
    <property type="entry name" value="G-patch"/>
    <property type="match status" value="1"/>
</dbReference>
<dbReference type="PROSITE" id="PS50174">
    <property type="entry name" value="G_PATCH"/>
    <property type="match status" value="1"/>
</dbReference>
<comment type="caution">
    <text evidence="3">The sequence shown here is derived from an EMBL/GenBank/DDBJ whole genome shotgun (WGS) entry which is preliminary data.</text>
</comment>
<proteinExistence type="predicted"/>
<dbReference type="EMBL" id="CAJPDR010001068">
    <property type="protein sequence ID" value="CAF9943496.1"/>
    <property type="molecule type" value="Genomic_DNA"/>
</dbReference>
<protein>
    <recommendedName>
        <fullName evidence="2">G-patch domain-containing protein</fullName>
    </recommendedName>
</protein>
<feature type="domain" description="G-patch" evidence="2">
    <location>
        <begin position="80"/>
        <end position="128"/>
    </location>
</feature>
<feature type="compositionally biased region" description="Basic and acidic residues" evidence="1">
    <location>
        <begin position="133"/>
        <end position="156"/>
    </location>
</feature>
<evidence type="ECO:0000313" key="3">
    <source>
        <dbReference type="EMBL" id="CAF9943496.1"/>
    </source>
</evidence>
<dbReference type="OrthoDB" id="786951at2759"/>
<dbReference type="AlphaFoldDB" id="A0A8H3JA17"/>
<gene>
    <name evidence="3" type="ORF">ALECFALPRED_000496</name>
</gene>
<organism evidence="3 4">
    <name type="scientific">Alectoria fallacina</name>
    <dbReference type="NCBI Taxonomy" id="1903189"/>
    <lineage>
        <taxon>Eukaryota</taxon>
        <taxon>Fungi</taxon>
        <taxon>Dikarya</taxon>
        <taxon>Ascomycota</taxon>
        <taxon>Pezizomycotina</taxon>
        <taxon>Lecanoromycetes</taxon>
        <taxon>OSLEUM clade</taxon>
        <taxon>Lecanoromycetidae</taxon>
        <taxon>Lecanorales</taxon>
        <taxon>Lecanorineae</taxon>
        <taxon>Parmeliaceae</taxon>
        <taxon>Alectoria</taxon>
    </lineage>
</organism>
<feature type="compositionally biased region" description="Basic and acidic residues" evidence="1">
    <location>
        <begin position="48"/>
        <end position="60"/>
    </location>
</feature>
<feature type="region of interest" description="Disordered" evidence="1">
    <location>
        <begin position="28"/>
        <end position="75"/>
    </location>
</feature>
<name>A0A8H3JA17_9LECA</name>
<reference evidence="3" key="1">
    <citation type="submission" date="2021-03" db="EMBL/GenBank/DDBJ databases">
        <authorList>
            <person name="Tagirdzhanova G."/>
        </authorList>
    </citation>
    <scope>NUCLEOTIDE SEQUENCE</scope>
</reference>
<dbReference type="SMART" id="SM01173">
    <property type="entry name" value="DUF4187"/>
    <property type="match status" value="1"/>
</dbReference>
<keyword evidence="4" id="KW-1185">Reference proteome</keyword>
<dbReference type="SMART" id="SM00443">
    <property type="entry name" value="G_patch"/>
    <property type="match status" value="1"/>
</dbReference>
<dbReference type="Pfam" id="PF13821">
    <property type="entry name" value="DUF4187"/>
    <property type="match status" value="1"/>
</dbReference>
<evidence type="ECO:0000313" key="4">
    <source>
        <dbReference type="Proteomes" id="UP000664203"/>
    </source>
</evidence>
<dbReference type="InterPro" id="IPR025239">
    <property type="entry name" value="DUF4187"/>
</dbReference>
<feature type="region of interest" description="Disordered" evidence="1">
    <location>
        <begin position="102"/>
        <end position="156"/>
    </location>
</feature>